<reference evidence="4" key="1">
    <citation type="submission" date="2020-10" db="EMBL/GenBank/DDBJ databases">
        <title>Genome Sequence of ESBL Producing Zambian Clinical Strains.</title>
        <authorList>
            <person name="Shawa M."/>
            <person name="Furuta Y."/>
            <person name="Simbotwe M."/>
            <person name="Mulenga E."/>
            <person name="Mubanga M."/>
            <person name="Mulenga G."/>
            <person name="Kaile C."/>
            <person name="Zorigt T."/>
            <person name="Hang'ombe B."/>
            <person name="Higashi H."/>
        </authorList>
    </citation>
    <scope>NUCLEOTIDE SEQUENCE</scope>
    <source>
        <strain evidence="4">Zam_UTH_09</strain>
    </source>
</reference>
<name>A0A919LYM4_KLEPN</name>
<comment type="catalytic activity">
    <reaction evidence="1">
        <text>ATP + protein L-histidine = ADP + protein N-phospho-L-histidine.</text>
        <dbReference type="EC" id="2.7.13.3"/>
    </reaction>
</comment>
<accession>A0A919LYM4</accession>
<dbReference type="AlphaFoldDB" id="A0A919LYM4"/>
<evidence type="ECO:0000256" key="1">
    <source>
        <dbReference type="ARBA" id="ARBA00000085"/>
    </source>
</evidence>
<evidence type="ECO:0000256" key="2">
    <source>
        <dbReference type="ARBA" id="ARBA00012438"/>
    </source>
</evidence>
<dbReference type="InterPro" id="IPR004358">
    <property type="entry name" value="Sig_transdc_His_kin-like_C"/>
</dbReference>
<comment type="caution">
    <text evidence="4">The sequence shown here is derived from an EMBL/GenBank/DDBJ whole genome shotgun (WGS) entry which is preliminary data.</text>
</comment>
<dbReference type="Gene3D" id="3.30.565.10">
    <property type="entry name" value="Histidine kinase-like ATPase, C-terminal domain"/>
    <property type="match status" value="1"/>
</dbReference>
<dbReference type="Proteomes" id="UP000655094">
    <property type="component" value="Unassembled WGS sequence"/>
</dbReference>
<dbReference type="InterPro" id="IPR036890">
    <property type="entry name" value="HATPase_C_sf"/>
</dbReference>
<dbReference type="PRINTS" id="PR00344">
    <property type="entry name" value="BCTRLSENSOR"/>
</dbReference>
<evidence type="ECO:0000313" key="5">
    <source>
        <dbReference type="Proteomes" id="UP000655094"/>
    </source>
</evidence>
<gene>
    <name evidence="4" type="ORF">KPZU09_68660</name>
</gene>
<dbReference type="SUPFAM" id="SSF55874">
    <property type="entry name" value="ATPase domain of HSP90 chaperone/DNA topoisomerase II/histidine kinase"/>
    <property type="match status" value="1"/>
</dbReference>
<dbReference type="EMBL" id="BNFF01000002">
    <property type="protein sequence ID" value="GHK57130.1"/>
    <property type="molecule type" value="Genomic_DNA"/>
</dbReference>
<feature type="domain" description="Histidine kinase/HSP90-like ATPase" evidence="3">
    <location>
        <begin position="8"/>
        <end position="52"/>
    </location>
</feature>
<sequence>MSATAAASTSPVPGGTGLGLYVARQIVQAHDGKLWLAEHGPDGCTFILTLPTVA</sequence>
<dbReference type="Pfam" id="PF02518">
    <property type="entry name" value="HATPase_c"/>
    <property type="match status" value="1"/>
</dbReference>
<proteinExistence type="predicted"/>
<evidence type="ECO:0000313" key="4">
    <source>
        <dbReference type="EMBL" id="GHK57130.1"/>
    </source>
</evidence>
<dbReference type="GO" id="GO:0004673">
    <property type="term" value="F:protein histidine kinase activity"/>
    <property type="evidence" value="ECO:0007669"/>
    <property type="project" value="UniProtKB-EC"/>
</dbReference>
<evidence type="ECO:0000259" key="3">
    <source>
        <dbReference type="Pfam" id="PF02518"/>
    </source>
</evidence>
<organism evidence="4 5">
    <name type="scientific">Klebsiella pneumoniae</name>
    <dbReference type="NCBI Taxonomy" id="573"/>
    <lineage>
        <taxon>Bacteria</taxon>
        <taxon>Pseudomonadati</taxon>
        <taxon>Pseudomonadota</taxon>
        <taxon>Gammaproteobacteria</taxon>
        <taxon>Enterobacterales</taxon>
        <taxon>Enterobacteriaceae</taxon>
        <taxon>Klebsiella/Raoultella group</taxon>
        <taxon>Klebsiella</taxon>
        <taxon>Klebsiella pneumoniae complex</taxon>
    </lineage>
</organism>
<protein>
    <recommendedName>
        <fullName evidence="2">histidine kinase</fullName>
        <ecNumber evidence="2">2.7.13.3</ecNumber>
    </recommendedName>
</protein>
<dbReference type="EC" id="2.7.13.3" evidence="2"/>
<dbReference type="InterPro" id="IPR003594">
    <property type="entry name" value="HATPase_dom"/>
</dbReference>